<protein>
    <submittedName>
        <fullName evidence="1">Uncharacterized protein</fullName>
    </submittedName>
</protein>
<evidence type="ECO:0000313" key="1">
    <source>
        <dbReference type="EMBL" id="GIY20071.1"/>
    </source>
</evidence>
<accession>A0AAV4RGQ3</accession>
<sequence length="100" mass="11237">MDDIEAIKAEYGLSDEQIAVPEGVFGNFYNSFSGLRQREIKFVRNLCGVHPFGAPSVRSEFGGSCWGIHFLRRGPKSDAEVSSQFRIIFFFSKRGGKLEI</sequence>
<dbReference type="Proteomes" id="UP001054837">
    <property type="component" value="Unassembled WGS sequence"/>
</dbReference>
<comment type="caution">
    <text evidence="1">The sequence shown here is derived from an EMBL/GenBank/DDBJ whole genome shotgun (WGS) entry which is preliminary data.</text>
</comment>
<dbReference type="EMBL" id="BPLQ01006095">
    <property type="protein sequence ID" value="GIY20071.1"/>
    <property type="molecule type" value="Genomic_DNA"/>
</dbReference>
<reference evidence="1 2" key="1">
    <citation type="submission" date="2021-06" db="EMBL/GenBank/DDBJ databases">
        <title>Caerostris darwini draft genome.</title>
        <authorList>
            <person name="Kono N."/>
            <person name="Arakawa K."/>
        </authorList>
    </citation>
    <scope>NUCLEOTIDE SEQUENCE [LARGE SCALE GENOMIC DNA]</scope>
</reference>
<keyword evidence="2" id="KW-1185">Reference proteome</keyword>
<name>A0AAV4RGQ3_9ARAC</name>
<gene>
    <name evidence="1" type="ORF">CDAR_277831</name>
</gene>
<evidence type="ECO:0000313" key="2">
    <source>
        <dbReference type="Proteomes" id="UP001054837"/>
    </source>
</evidence>
<organism evidence="1 2">
    <name type="scientific">Caerostris darwini</name>
    <dbReference type="NCBI Taxonomy" id="1538125"/>
    <lineage>
        <taxon>Eukaryota</taxon>
        <taxon>Metazoa</taxon>
        <taxon>Ecdysozoa</taxon>
        <taxon>Arthropoda</taxon>
        <taxon>Chelicerata</taxon>
        <taxon>Arachnida</taxon>
        <taxon>Araneae</taxon>
        <taxon>Araneomorphae</taxon>
        <taxon>Entelegynae</taxon>
        <taxon>Araneoidea</taxon>
        <taxon>Araneidae</taxon>
        <taxon>Caerostris</taxon>
    </lineage>
</organism>
<proteinExistence type="predicted"/>
<dbReference type="AlphaFoldDB" id="A0AAV4RGQ3"/>